<protein>
    <recommendedName>
        <fullName evidence="3">Lipoprotein</fullName>
    </recommendedName>
</protein>
<dbReference type="PROSITE" id="PS51257">
    <property type="entry name" value="PROKAR_LIPOPROTEIN"/>
    <property type="match status" value="1"/>
</dbReference>
<evidence type="ECO:0008006" key="3">
    <source>
        <dbReference type="Google" id="ProtNLM"/>
    </source>
</evidence>
<evidence type="ECO:0000313" key="2">
    <source>
        <dbReference type="EMBL" id="EJW93736.1"/>
    </source>
</evidence>
<dbReference type="EMBL" id="AMCI01006786">
    <property type="protein sequence ID" value="EJW93736.1"/>
    <property type="molecule type" value="Genomic_DNA"/>
</dbReference>
<reference evidence="2" key="1">
    <citation type="journal article" date="2012" name="PLoS ONE">
        <title>Gene sets for utilization of primary and secondary nutrition supplies in the distal gut of endangered iberian lynx.</title>
        <authorList>
            <person name="Alcaide M."/>
            <person name="Messina E."/>
            <person name="Richter M."/>
            <person name="Bargiela R."/>
            <person name="Peplies J."/>
            <person name="Huws S.A."/>
            <person name="Newbold C.J."/>
            <person name="Golyshin P.N."/>
            <person name="Simon M.A."/>
            <person name="Lopez G."/>
            <person name="Yakimov M.M."/>
            <person name="Ferrer M."/>
        </authorList>
    </citation>
    <scope>NUCLEOTIDE SEQUENCE</scope>
</reference>
<name>J9FFP2_9ZZZZ</name>
<evidence type="ECO:0000256" key="1">
    <source>
        <dbReference type="SAM" id="MobiDB-lite"/>
    </source>
</evidence>
<accession>J9FFP2</accession>
<dbReference type="AlphaFoldDB" id="J9FFP2"/>
<organism evidence="2">
    <name type="scientific">gut metagenome</name>
    <dbReference type="NCBI Taxonomy" id="749906"/>
    <lineage>
        <taxon>unclassified sequences</taxon>
        <taxon>metagenomes</taxon>
        <taxon>organismal metagenomes</taxon>
    </lineage>
</organism>
<comment type="caution">
    <text evidence="2">The sequence shown here is derived from an EMBL/GenBank/DDBJ whole genome shotgun (WGS) entry which is preliminary data.</text>
</comment>
<feature type="region of interest" description="Disordered" evidence="1">
    <location>
        <begin position="456"/>
        <end position="476"/>
    </location>
</feature>
<gene>
    <name evidence="2" type="ORF">EVA_18157</name>
</gene>
<proteinExistence type="predicted"/>
<sequence length="634" mass="71126">MDMNKLAYYLLPVILLAISLSSCSDDDKVAQPAATLTAVKATSHSLEFTITPQYAEKCAWMCYKKGDTAPSADEILNQGIPASCTETSTQQAIALEPETRYIILAAAISQGRTLLSEPLEMKTDFSMDGEAPVVKLHILDEAIYFMPKTETDKGNYMLRLGTAEPMDNKMPAGVGDVIVQLDLYHQPDAHPENATLPSGEYHMATNGKEEATWDAAHTAVFSRYSTSENGIEYAQMHEGTILVQRKGDTYHIDIDVTLEDGENFRGFFKGDIIFEKYEKPEVSDGYLPFEEDQTITFESGQMRYIGSWFMPHADLMYLEFFNGKFKNNQLSDGYYLYLTSYMHKLADYNHPKLEEGTYNVFGRRVGESPLYQLPMTINHGTWEAPMGSYMVQGSYLMHVNEKTGKRRVALLQSGTMTVKANGENYEFTFDFTASFIDETAKPVKIKGSYSQKFLIDNKNDNDSPNSGMPQKPLSKLTSDKQLQFAPEMKKVTAYAMGDYLYPKLNSWQINFDGGDHLADYITIEFFTDPKDGLATLPIGIYTVEQKFAPHCVLPGFYPKSVESDGVKYAWYGDMKTLNANGVAEVMAPLVSGTMTITKEGSDYKFAFDFTDDAKHKITGEWKGTVLIENLTQPQ</sequence>